<dbReference type="Pfam" id="PF04542">
    <property type="entry name" value="Sigma70_r2"/>
    <property type="match status" value="1"/>
</dbReference>
<dbReference type="EMBL" id="BRYA01000296">
    <property type="protein sequence ID" value="GMI46401.1"/>
    <property type="molecule type" value="Genomic_DNA"/>
</dbReference>
<dbReference type="Gene3D" id="1.20.120.1810">
    <property type="match status" value="1"/>
</dbReference>
<feature type="region of interest" description="Disordered" evidence="2">
    <location>
        <begin position="116"/>
        <end position="141"/>
    </location>
</feature>
<dbReference type="Gene3D" id="1.10.10.10">
    <property type="entry name" value="Winged helix-like DNA-binding domain superfamily/Winged helix DNA-binding domain"/>
    <property type="match status" value="1"/>
</dbReference>
<feature type="compositionally biased region" description="Polar residues" evidence="2">
    <location>
        <begin position="33"/>
        <end position="68"/>
    </location>
</feature>
<protein>
    <recommendedName>
        <fullName evidence="3">RNA polymerase sigma-70 region 2 domain-containing protein</fullName>
    </recommendedName>
</protein>
<evidence type="ECO:0000313" key="4">
    <source>
        <dbReference type="EMBL" id="GMI46401.1"/>
    </source>
</evidence>
<comment type="similarity">
    <text evidence="1">Belongs to the sigma-70 factor family.</text>
</comment>
<evidence type="ECO:0000256" key="2">
    <source>
        <dbReference type="SAM" id="MobiDB-lite"/>
    </source>
</evidence>
<accession>A0A9W7GKG3</accession>
<evidence type="ECO:0000259" key="3">
    <source>
        <dbReference type="Pfam" id="PF04542"/>
    </source>
</evidence>
<dbReference type="SUPFAM" id="SSF88946">
    <property type="entry name" value="Sigma2 domain of RNA polymerase sigma factors"/>
    <property type="match status" value="1"/>
</dbReference>
<keyword evidence="5" id="KW-1185">Reference proteome</keyword>
<dbReference type="GO" id="GO:0006352">
    <property type="term" value="P:DNA-templated transcription initiation"/>
    <property type="evidence" value="ECO:0007669"/>
    <property type="project" value="InterPro"/>
</dbReference>
<dbReference type="InterPro" id="IPR036388">
    <property type="entry name" value="WH-like_DNA-bd_sf"/>
</dbReference>
<dbReference type="InterPro" id="IPR013325">
    <property type="entry name" value="RNA_pol_sigma_r2"/>
</dbReference>
<dbReference type="OrthoDB" id="206108at2759"/>
<dbReference type="GO" id="GO:0003700">
    <property type="term" value="F:DNA-binding transcription factor activity"/>
    <property type="evidence" value="ECO:0007669"/>
    <property type="project" value="InterPro"/>
</dbReference>
<sequence>MDSTATSTSSRILRSVPIDVQLLREIIDKHETGQLNTPSEESTPPNANRNLSGDQSDVSTDVSTPPNHDLLTRSSEYFLSLVITYTLNVANELQKTLVGLDADDQWFLTSLPEWDDGEEEEGAQQSSASPSDFKALSATASHPTRTTSSDLLFRSLTSIPTHRFAFLFAKAFPEGLDIDEHCEIHRDEKDLQGCKDELRFIVGKCLEAGRLNVGVFSHIRSSPISSPPSSLPCPSLTRSQFGALTEVHFWARNELVKHNLRLVKSLSNQYARRANTNRGGGRTKESNLREEMYQEGILGLIRAAEKYDGRRGNRFSTYATTWITAYLRRCQNRENWGEGGGLKVPDRYYALRVKANRFRKEYEGEHGREPTGQEVAGELGVGEGIVDKLKAMGGIASIDQNLGGGGRTDEAAFNHRERLAASEEDDPVARFDGELFHERFAEAMARLSVGEVAVVRSRLGMERDLRKSTRSFDKGGRTYKEICRDLGMEENTKNVGKVVKVFKSAVKKIAREEGLNDFRGNE</sequence>
<dbReference type="SUPFAM" id="SSF88659">
    <property type="entry name" value="Sigma3 and sigma4 domains of RNA polymerase sigma factors"/>
    <property type="match status" value="1"/>
</dbReference>
<gene>
    <name evidence="4" type="ORF">TrCOL_g11185</name>
</gene>
<dbReference type="AlphaFoldDB" id="A0A9W7GKG3"/>
<evidence type="ECO:0000256" key="1">
    <source>
        <dbReference type="ARBA" id="ARBA00007788"/>
    </source>
</evidence>
<reference evidence="5" key="1">
    <citation type="journal article" date="2023" name="Commun. Biol.">
        <title>Genome analysis of Parmales, the sister group of diatoms, reveals the evolutionary specialization of diatoms from phago-mixotrophs to photoautotrophs.</title>
        <authorList>
            <person name="Ban H."/>
            <person name="Sato S."/>
            <person name="Yoshikawa S."/>
            <person name="Yamada K."/>
            <person name="Nakamura Y."/>
            <person name="Ichinomiya M."/>
            <person name="Sato N."/>
            <person name="Blanc-Mathieu R."/>
            <person name="Endo H."/>
            <person name="Kuwata A."/>
            <person name="Ogata H."/>
        </authorList>
    </citation>
    <scope>NUCLEOTIDE SEQUENCE [LARGE SCALE GENOMIC DNA]</scope>
</reference>
<dbReference type="PANTHER" id="PTHR30603">
    <property type="entry name" value="RNA POLYMERASE SIGMA FACTOR RPO"/>
    <property type="match status" value="1"/>
</dbReference>
<dbReference type="Proteomes" id="UP001165065">
    <property type="component" value="Unassembled WGS sequence"/>
</dbReference>
<dbReference type="PANTHER" id="PTHR30603:SF47">
    <property type="entry name" value="RNA POLYMERASE SIGMA FACTOR SIGD, CHLOROPLASTIC"/>
    <property type="match status" value="1"/>
</dbReference>
<organism evidence="4 5">
    <name type="scientific">Triparma columacea</name>
    <dbReference type="NCBI Taxonomy" id="722753"/>
    <lineage>
        <taxon>Eukaryota</taxon>
        <taxon>Sar</taxon>
        <taxon>Stramenopiles</taxon>
        <taxon>Ochrophyta</taxon>
        <taxon>Bolidophyceae</taxon>
        <taxon>Parmales</taxon>
        <taxon>Triparmaceae</taxon>
        <taxon>Triparma</taxon>
    </lineage>
</organism>
<feature type="region of interest" description="Disordered" evidence="2">
    <location>
        <begin position="30"/>
        <end position="68"/>
    </location>
</feature>
<feature type="domain" description="RNA polymerase sigma-70 region 2" evidence="3">
    <location>
        <begin position="255"/>
        <end position="326"/>
    </location>
</feature>
<dbReference type="InterPro" id="IPR013324">
    <property type="entry name" value="RNA_pol_sigma_r3/r4-like"/>
</dbReference>
<name>A0A9W7GKG3_9STRA</name>
<dbReference type="InterPro" id="IPR050239">
    <property type="entry name" value="Sigma-70_RNA_pol_init_factors"/>
</dbReference>
<dbReference type="InterPro" id="IPR014284">
    <property type="entry name" value="RNA_pol_sigma-70_dom"/>
</dbReference>
<comment type="caution">
    <text evidence="4">The sequence shown here is derived from an EMBL/GenBank/DDBJ whole genome shotgun (WGS) entry which is preliminary data.</text>
</comment>
<proteinExistence type="inferred from homology"/>
<dbReference type="NCBIfam" id="TIGR02937">
    <property type="entry name" value="sigma70-ECF"/>
    <property type="match status" value="1"/>
</dbReference>
<evidence type="ECO:0000313" key="5">
    <source>
        <dbReference type="Proteomes" id="UP001165065"/>
    </source>
</evidence>
<dbReference type="InterPro" id="IPR007627">
    <property type="entry name" value="RNA_pol_sigma70_r2"/>
</dbReference>